<protein>
    <submittedName>
        <fullName evidence="1">Uncharacterized protein</fullName>
    </submittedName>
</protein>
<reference evidence="1 2" key="1">
    <citation type="submission" date="2017-08" db="EMBL/GenBank/DDBJ databases">
        <title>Complete genome sequence of Mucilaginibacter sp. strain BJC16-A31.</title>
        <authorList>
            <consortium name="Henan University of Science and Technology"/>
            <person name="You X."/>
        </authorList>
    </citation>
    <scope>NUCLEOTIDE SEQUENCE [LARGE SCALE GENOMIC DNA]</scope>
    <source>
        <strain evidence="1 2">BJC16-A31</strain>
    </source>
</reference>
<dbReference type="InterPro" id="IPR043519">
    <property type="entry name" value="NT_sf"/>
</dbReference>
<evidence type="ECO:0000313" key="1">
    <source>
        <dbReference type="EMBL" id="ASU32251.1"/>
    </source>
</evidence>
<sequence>MDIWVERTVENYEKLKAAFYDFGMPMFDMTEDSFLNHPIWDVFTFGNPPSSIDIMVRVKGMAFEACYSKAIYFEEDSLPIKTIFLQDLINAKRASGRAKDINDLENLGGA</sequence>
<dbReference type="Proteomes" id="UP000215002">
    <property type="component" value="Chromosome"/>
</dbReference>
<dbReference type="AlphaFoldDB" id="A0A223NRX8"/>
<name>A0A223NRX8_9SPHI</name>
<accession>A0A223NRX8</accession>
<proteinExistence type="predicted"/>
<dbReference type="KEGG" id="muc:MuYL_0348"/>
<dbReference type="Gene3D" id="3.30.460.40">
    <property type="match status" value="1"/>
</dbReference>
<dbReference type="EMBL" id="CP022743">
    <property type="protein sequence ID" value="ASU32251.1"/>
    <property type="molecule type" value="Genomic_DNA"/>
</dbReference>
<dbReference type="SUPFAM" id="SSF81301">
    <property type="entry name" value="Nucleotidyltransferase"/>
    <property type="match status" value="1"/>
</dbReference>
<gene>
    <name evidence="1" type="ORF">MuYL_0348</name>
</gene>
<evidence type="ECO:0000313" key="2">
    <source>
        <dbReference type="Proteomes" id="UP000215002"/>
    </source>
</evidence>
<keyword evidence="2" id="KW-1185">Reference proteome</keyword>
<organism evidence="1 2">
    <name type="scientific">Mucilaginibacter xinganensis</name>
    <dbReference type="NCBI Taxonomy" id="1234841"/>
    <lineage>
        <taxon>Bacteria</taxon>
        <taxon>Pseudomonadati</taxon>
        <taxon>Bacteroidota</taxon>
        <taxon>Sphingobacteriia</taxon>
        <taxon>Sphingobacteriales</taxon>
        <taxon>Sphingobacteriaceae</taxon>
        <taxon>Mucilaginibacter</taxon>
    </lineage>
</organism>